<dbReference type="SMART" id="SM00369">
    <property type="entry name" value="LRR_TYP"/>
    <property type="match status" value="3"/>
</dbReference>
<feature type="transmembrane region" description="Helical" evidence="11">
    <location>
        <begin position="537"/>
        <end position="559"/>
    </location>
</feature>
<feature type="non-terminal residue" evidence="14">
    <location>
        <position position="1"/>
    </location>
</feature>
<dbReference type="AlphaFoldDB" id="A0A8S4PVU0"/>
<evidence type="ECO:0000256" key="8">
    <source>
        <dbReference type="ARBA" id="ARBA00023136"/>
    </source>
</evidence>
<gene>
    <name evidence="14" type="ORF">OFUS_LOCUS21611</name>
</gene>
<keyword evidence="6" id="KW-0677">Repeat</keyword>
<evidence type="ECO:0000256" key="11">
    <source>
        <dbReference type="SAM" id="Phobius"/>
    </source>
</evidence>
<dbReference type="SMART" id="SM00255">
    <property type="entry name" value="TIR"/>
    <property type="match status" value="1"/>
</dbReference>
<evidence type="ECO:0000256" key="1">
    <source>
        <dbReference type="ARBA" id="ARBA00004167"/>
    </source>
</evidence>
<dbReference type="Gene3D" id="3.40.50.10140">
    <property type="entry name" value="Toll/interleukin-1 receptor homology (TIR) domain"/>
    <property type="match status" value="1"/>
</dbReference>
<dbReference type="GO" id="GO:0007165">
    <property type="term" value="P:signal transduction"/>
    <property type="evidence" value="ECO:0007669"/>
    <property type="project" value="InterPro"/>
</dbReference>
<evidence type="ECO:0000256" key="5">
    <source>
        <dbReference type="ARBA" id="ARBA00022729"/>
    </source>
</evidence>
<reference evidence="14" key="1">
    <citation type="submission" date="2022-03" db="EMBL/GenBank/DDBJ databases">
        <authorList>
            <person name="Martin C."/>
        </authorList>
    </citation>
    <scope>NUCLEOTIDE SEQUENCE</scope>
</reference>
<accession>A0A8S4PVU0</accession>
<evidence type="ECO:0000256" key="10">
    <source>
        <dbReference type="ARBA" id="ARBA00023180"/>
    </source>
</evidence>
<dbReference type="Pfam" id="PF01582">
    <property type="entry name" value="TIR"/>
    <property type="match status" value="1"/>
</dbReference>
<evidence type="ECO:0000256" key="3">
    <source>
        <dbReference type="ARBA" id="ARBA00022614"/>
    </source>
</evidence>
<evidence type="ECO:0000256" key="9">
    <source>
        <dbReference type="ARBA" id="ARBA00023170"/>
    </source>
</evidence>
<keyword evidence="7 11" id="KW-1133">Transmembrane helix</keyword>
<dbReference type="EMBL" id="CAIIXF020000010">
    <property type="protein sequence ID" value="CAH1797294.1"/>
    <property type="molecule type" value="Genomic_DNA"/>
</dbReference>
<dbReference type="PANTHER" id="PTHR24365">
    <property type="entry name" value="TOLL-LIKE RECEPTOR"/>
    <property type="match status" value="1"/>
</dbReference>
<comment type="subcellular location">
    <subcellularLocation>
        <location evidence="1">Membrane</location>
        <topology evidence="1">Single-pass membrane protein</topology>
    </subcellularLocation>
</comment>
<keyword evidence="15" id="KW-1185">Reference proteome</keyword>
<proteinExistence type="inferred from homology"/>
<dbReference type="InterPro" id="IPR003591">
    <property type="entry name" value="Leu-rich_rpt_typical-subtyp"/>
</dbReference>
<organism evidence="14 15">
    <name type="scientific">Owenia fusiformis</name>
    <name type="common">Polychaete worm</name>
    <dbReference type="NCBI Taxonomy" id="6347"/>
    <lineage>
        <taxon>Eukaryota</taxon>
        <taxon>Metazoa</taxon>
        <taxon>Spiralia</taxon>
        <taxon>Lophotrochozoa</taxon>
        <taxon>Annelida</taxon>
        <taxon>Polychaeta</taxon>
        <taxon>Sedentaria</taxon>
        <taxon>Canalipalpata</taxon>
        <taxon>Sabellida</taxon>
        <taxon>Oweniida</taxon>
        <taxon>Oweniidae</taxon>
        <taxon>Owenia</taxon>
    </lineage>
</organism>
<feature type="chain" id="PRO_5035863933" description="TIR domain-containing protein" evidence="12">
    <location>
        <begin position="29"/>
        <end position="743"/>
    </location>
</feature>
<dbReference type="SUPFAM" id="SSF52200">
    <property type="entry name" value="Toll/Interleukin receptor TIR domain"/>
    <property type="match status" value="1"/>
</dbReference>
<evidence type="ECO:0000313" key="15">
    <source>
        <dbReference type="Proteomes" id="UP000749559"/>
    </source>
</evidence>
<dbReference type="InterPro" id="IPR000157">
    <property type="entry name" value="TIR_dom"/>
</dbReference>
<dbReference type="Pfam" id="PF13855">
    <property type="entry name" value="LRR_8"/>
    <property type="match status" value="1"/>
</dbReference>
<dbReference type="PANTHER" id="PTHR24365:SF541">
    <property type="entry name" value="PROTEIN TOLL-RELATED"/>
    <property type="match status" value="1"/>
</dbReference>
<feature type="domain" description="TIR" evidence="13">
    <location>
        <begin position="589"/>
        <end position="729"/>
    </location>
</feature>
<dbReference type="PROSITE" id="PS50104">
    <property type="entry name" value="TIR"/>
    <property type="match status" value="1"/>
</dbReference>
<keyword evidence="3" id="KW-0433">Leucine-rich repeat</keyword>
<dbReference type="GO" id="GO:0038023">
    <property type="term" value="F:signaling receptor activity"/>
    <property type="evidence" value="ECO:0007669"/>
    <property type="project" value="TreeGrafter"/>
</dbReference>
<dbReference type="PROSITE" id="PS51450">
    <property type="entry name" value="LRR"/>
    <property type="match status" value="1"/>
</dbReference>
<evidence type="ECO:0000256" key="4">
    <source>
        <dbReference type="ARBA" id="ARBA00022692"/>
    </source>
</evidence>
<dbReference type="Proteomes" id="UP000749559">
    <property type="component" value="Unassembled WGS sequence"/>
</dbReference>
<dbReference type="InterPro" id="IPR001611">
    <property type="entry name" value="Leu-rich_rpt"/>
</dbReference>
<dbReference type="OrthoDB" id="6066926at2759"/>
<dbReference type="InterPro" id="IPR032675">
    <property type="entry name" value="LRR_dom_sf"/>
</dbReference>
<keyword evidence="4 11" id="KW-0812">Transmembrane</keyword>
<keyword evidence="8 11" id="KW-0472">Membrane</keyword>
<name>A0A8S4PVU0_OWEFU</name>
<evidence type="ECO:0000259" key="13">
    <source>
        <dbReference type="PROSITE" id="PS50104"/>
    </source>
</evidence>
<comment type="similarity">
    <text evidence="2">Belongs to the Toll-like receptor family.</text>
</comment>
<comment type="caution">
    <text evidence="14">The sequence shown here is derived from an EMBL/GenBank/DDBJ whole genome shotgun (WGS) entry which is preliminary data.</text>
</comment>
<dbReference type="InterPro" id="IPR035897">
    <property type="entry name" value="Toll_tir_struct_dom_sf"/>
</dbReference>
<feature type="signal peptide" evidence="12">
    <location>
        <begin position="1"/>
        <end position="28"/>
    </location>
</feature>
<dbReference type="Gene3D" id="3.80.10.10">
    <property type="entry name" value="Ribonuclease Inhibitor"/>
    <property type="match status" value="2"/>
</dbReference>
<evidence type="ECO:0000313" key="14">
    <source>
        <dbReference type="EMBL" id="CAH1797294.1"/>
    </source>
</evidence>
<evidence type="ECO:0000256" key="6">
    <source>
        <dbReference type="ARBA" id="ARBA00022737"/>
    </source>
</evidence>
<dbReference type="GO" id="GO:0005886">
    <property type="term" value="C:plasma membrane"/>
    <property type="evidence" value="ECO:0007669"/>
    <property type="project" value="TreeGrafter"/>
</dbReference>
<evidence type="ECO:0000256" key="7">
    <source>
        <dbReference type="ARBA" id="ARBA00022989"/>
    </source>
</evidence>
<sequence>KKDKHNLIMARSIQAFLFILIATKAVSSNETFKGNQMYQSTKQTKYADDATDSSSFDEKENGISNGPKLCIFRYNKKKEMVCVCKAKRKSDQITLAEILKYMGKTYMFCTSLRFEHFKFETLENGSFDGFKQLSQIFLFNCSVMEIGRDAFKSNSLLTQSNITIKIEMNPIRHIKPGTFDVGKSWKQLSLCQNQNLGTENIQTVFNDLRNKTVDRLEIKTCGIFLRELDKSFFEPLRYSRITKLNMIGNSYGIVTSDAFEPLGAFLQTLVLWNFMDVQRDTFGVFHKLRGLNIGGLTVTRSSYARHLHLHNMTELRSLSINMEGSRVQAFDMSGLEHLQLMQLTNCGYEFGAHINQVIRLLNTTKSLRLIDLSDNSLCKYTDRDLCQIFAGRVSLYNLLLKDNYFTNLPTCMFKGLYNLHYLNLQSNLLQVIQKDLFEDLHQLTKLDLSQNAITFIDSSNLEMMTPFQGFMKLDIRQNNFDCNCQLKSLRNWLTMKIMQKGYKFKYKHEKCSFPIYKQTEYIHNFTMTWLECNTINVVQVSTITGSLVLIVTIVTLLLLKHFWKDIQYRKMIILARKHEQDVNIDGLLIEHDAFVSYHSEKQLWVENDLCNELENGLDIKFKLIYDDRIMPGGSLFTSLGYAIHTSRKILFVVSRGWVKDGMNQFEVDMALSKLLDDYRDMIIVLLMEHIPKDEMPDKVKMIIKHNNCLRWSNNEKKQAKFWRDLKLELGKHHFEIPIQDVSY</sequence>
<evidence type="ECO:0000256" key="12">
    <source>
        <dbReference type="SAM" id="SignalP"/>
    </source>
</evidence>
<dbReference type="SUPFAM" id="SSF52058">
    <property type="entry name" value="L domain-like"/>
    <property type="match status" value="2"/>
</dbReference>
<protein>
    <recommendedName>
        <fullName evidence="13">TIR domain-containing protein</fullName>
    </recommendedName>
</protein>
<keyword evidence="9" id="KW-0675">Receptor</keyword>
<evidence type="ECO:0000256" key="2">
    <source>
        <dbReference type="ARBA" id="ARBA00009634"/>
    </source>
</evidence>
<keyword evidence="10" id="KW-0325">Glycoprotein</keyword>
<keyword evidence="5 12" id="KW-0732">Signal</keyword>